<gene>
    <name evidence="1" type="ordered locus">Y11_23081</name>
</gene>
<evidence type="ECO:0000313" key="2">
    <source>
        <dbReference type="Proteomes" id="UP000008084"/>
    </source>
</evidence>
<sequence>MIYLFSPLRALCQQSDRLFLARFFSFSFIFLPRELQFINY</sequence>
<evidence type="ECO:0000313" key="1">
    <source>
        <dbReference type="EMBL" id="CBY25873.1"/>
    </source>
</evidence>
<dbReference type="PATRIC" id="fig|930944.6.peg.2293"/>
<organism evidence="1 2">
    <name type="scientific">Yersinia enterocolitica subsp. palearctica serotype O:3 (strain DSM 13030 / CIP 106945 / Y11)</name>
    <dbReference type="NCBI Taxonomy" id="930944"/>
    <lineage>
        <taxon>Bacteria</taxon>
        <taxon>Pseudomonadati</taxon>
        <taxon>Pseudomonadota</taxon>
        <taxon>Gammaproteobacteria</taxon>
        <taxon>Enterobacterales</taxon>
        <taxon>Yersiniaceae</taxon>
        <taxon>Yersinia</taxon>
    </lineage>
</organism>
<dbReference type="EMBL" id="FR729477">
    <property type="protein sequence ID" value="CBY25873.1"/>
    <property type="molecule type" value="Genomic_DNA"/>
</dbReference>
<dbReference type="KEGG" id="yey:Y11_23081"/>
<reference evidence="1 2" key="1">
    <citation type="journal article" date="2011" name="J. Bacteriol.">
        <title>Complete genome sequence of Yersinia enterocolitica subsp. palearctica serogroup O:3.</title>
        <authorList>
            <person name="Batzilla J."/>
            <person name="Hoper D."/>
            <person name="Antonenka U."/>
            <person name="Heesemann J."/>
            <person name="Rakin A."/>
        </authorList>
    </citation>
    <scope>NUCLEOTIDE SEQUENCE [LARGE SCALE GENOMIC DNA]</scope>
    <source>
        <strain evidence="2">DSM 13030 / CIP 106945 / Y11</strain>
    </source>
</reference>
<proteinExistence type="predicted"/>
<dbReference type="Proteomes" id="UP000008084">
    <property type="component" value="Chromosome"/>
</dbReference>
<name>A0A0H3NL94_YERE1</name>
<dbReference type="AlphaFoldDB" id="A0A0H3NL94"/>
<dbReference type="HOGENOM" id="CLU_3298894_0_0_6"/>
<protein>
    <submittedName>
        <fullName evidence="1">Uncharacterized protein</fullName>
    </submittedName>
</protein>
<accession>A0A0H3NL94</accession>